<dbReference type="PANTHER" id="PTHR10250:SF26">
    <property type="entry name" value="GLUTATHIONE S-TRANSFERASE 3, MITOCHONDRIAL"/>
    <property type="match status" value="1"/>
</dbReference>
<dbReference type="InterPro" id="IPR023352">
    <property type="entry name" value="MAPEG-like_dom_sf"/>
</dbReference>
<dbReference type="Pfam" id="PF01124">
    <property type="entry name" value="MAPEG"/>
    <property type="match status" value="1"/>
</dbReference>
<gene>
    <name evidence="6" type="ORF">LPJ61_004831</name>
</gene>
<dbReference type="SUPFAM" id="SSF161084">
    <property type="entry name" value="MAPEG domain-like"/>
    <property type="match status" value="1"/>
</dbReference>
<feature type="transmembrane region" description="Helical" evidence="5">
    <location>
        <begin position="40"/>
        <end position="60"/>
    </location>
</feature>
<name>A0A9W8CWD3_9FUNG</name>
<evidence type="ECO:0000313" key="7">
    <source>
        <dbReference type="Proteomes" id="UP001143981"/>
    </source>
</evidence>
<dbReference type="GO" id="GO:0005635">
    <property type="term" value="C:nuclear envelope"/>
    <property type="evidence" value="ECO:0007669"/>
    <property type="project" value="TreeGrafter"/>
</dbReference>
<dbReference type="Proteomes" id="UP001143981">
    <property type="component" value="Unassembled WGS sequence"/>
</dbReference>
<comment type="caution">
    <text evidence="6">The sequence shown here is derived from an EMBL/GenBank/DDBJ whole genome shotgun (WGS) entry which is preliminary data.</text>
</comment>
<evidence type="ECO:0000256" key="2">
    <source>
        <dbReference type="ARBA" id="ARBA00022692"/>
    </source>
</evidence>
<dbReference type="Gene3D" id="1.20.120.550">
    <property type="entry name" value="Membrane associated eicosanoid/glutathione metabolism-like domain"/>
    <property type="match status" value="1"/>
</dbReference>
<evidence type="ECO:0008006" key="8">
    <source>
        <dbReference type="Google" id="ProtNLM"/>
    </source>
</evidence>
<evidence type="ECO:0000256" key="4">
    <source>
        <dbReference type="ARBA" id="ARBA00023136"/>
    </source>
</evidence>
<dbReference type="AlphaFoldDB" id="A0A9W8CWD3"/>
<proteinExistence type="predicted"/>
<dbReference type="GO" id="GO:0016020">
    <property type="term" value="C:membrane"/>
    <property type="evidence" value="ECO:0007669"/>
    <property type="project" value="UniProtKB-SubCell"/>
</dbReference>
<keyword evidence="4 5" id="KW-0472">Membrane</keyword>
<dbReference type="GO" id="GO:0004602">
    <property type="term" value="F:glutathione peroxidase activity"/>
    <property type="evidence" value="ECO:0007669"/>
    <property type="project" value="TreeGrafter"/>
</dbReference>
<reference evidence="6" key="1">
    <citation type="submission" date="2022-07" db="EMBL/GenBank/DDBJ databases">
        <title>Phylogenomic reconstructions and comparative analyses of Kickxellomycotina fungi.</title>
        <authorList>
            <person name="Reynolds N.K."/>
            <person name="Stajich J.E."/>
            <person name="Barry K."/>
            <person name="Grigoriev I.V."/>
            <person name="Crous P."/>
            <person name="Smith M.E."/>
        </authorList>
    </citation>
    <scope>NUCLEOTIDE SEQUENCE</scope>
    <source>
        <strain evidence="6">BCRC 34381</strain>
    </source>
</reference>
<feature type="non-terminal residue" evidence="6">
    <location>
        <position position="1"/>
    </location>
</feature>
<evidence type="ECO:0000256" key="1">
    <source>
        <dbReference type="ARBA" id="ARBA00004141"/>
    </source>
</evidence>
<evidence type="ECO:0000256" key="5">
    <source>
        <dbReference type="SAM" id="Phobius"/>
    </source>
</evidence>
<accession>A0A9W8CWD3</accession>
<dbReference type="EMBL" id="JANBOI010001274">
    <property type="protein sequence ID" value="KAJ1726987.1"/>
    <property type="molecule type" value="Genomic_DNA"/>
</dbReference>
<comment type="subcellular location">
    <subcellularLocation>
        <location evidence="1">Membrane</location>
        <topology evidence="1">Multi-pass membrane protein</topology>
    </subcellularLocation>
</comment>
<dbReference type="InterPro" id="IPR050997">
    <property type="entry name" value="MAPEG"/>
</dbReference>
<dbReference type="PANTHER" id="PTHR10250">
    <property type="entry name" value="MICROSOMAL GLUTATHIONE S-TRANSFERASE"/>
    <property type="match status" value="1"/>
</dbReference>
<sequence length="96" mass="10544">LSDEENEEFSRFQKVHQAHVEFTPLAQSSVLLAGLFYPKLSAYAGAAYIVGRLIYSISYIRCGPESRKYGSALICPSIITLLGASFYGCAKALEFV</sequence>
<dbReference type="InterPro" id="IPR001129">
    <property type="entry name" value="Membr-assoc_MAPEG"/>
</dbReference>
<feature type="transmembrane region" description="Helical" evidence="5">
    <location>
        <begin position="72"/>
        <end position="93"/>
    </location>
</feature>
<organism evidence="6 7">
    <name type="scientific">Coemansia biformis</name>
    <dbReference type="NCBI Taxonomy" id="1286918"/>
    <lineage>
        <taxon>Eukaryota</taxon>
        <taxon>Fungi</taxon>
        <taxon>Fungi incertae sedis</taxon>
        <taxon>Zoopagomycota</taxon>
        <taxon>Kickxellomycotina</taxon>
        <taxon>Kickxellomycetes</taxon>
        <taxon>Kickxellales</taxon>
        <taxon>Kickxellaceae</taxon>
        <taxon>Coemansia</taxon>
    </lineage>
</organism>
<evidence type="ECO:0000313" key="6">
    <source>
        <dbReference type="EMBL" id="KAJ1726987.1"/>
    </source>
</evidence>
<keyword evidence="2 5" id="KW-0812">Transmembrane</keyword>
<dbReference type="GO" id="GO:0005783">
    <property type="term" value="C:endoplasmic reticulum"/>
    <property type="evidence" value="ECO:0007669"/>
    <property type="project" value="TreeGrafter"/>
</dbReference>
<protein>
    <recommendedName>
        <fullName evidence="8">Membrane-associated proteins in eicosanoid and glutathione metabolism</fullName>
    </recommendedName>
</protein>
<keyword evidence="7" id="KW-1185">Reference proteome</keyword>
<dbReference type="GO" id="GO:0004364">
    <property type="term" value="F:glutathione transferase activity"/>
    <property type="evidence" value="ECO:0007669"/>
    <property type="project" value="TreeGrafter"/>
</dbReference>
<dbReference type="OrthoDB" id="410651at2759"/>
<keyword evidence="3 5" id="KW-1133">Transmembrane helix</keyword>
<evidence type="ECO:0000256" key="3">
    <source>
        <dbReference type="ARBA" id="ARBA00022989"/>
    </source>
</evidence>